<evidence type="ECO:0000256" key="4">
    <source>
        <dbReference type="HAMAP-Rule" id="MF_00198"/>
    </source>
</evidence>
<evidence type="ECO:0000259" key="6">
    <source>
        <dbReference type="PROSITE" id="PS51006"/>
    </source>
</evidence>
<comment type="pathway">
    <text evidence="4">Amine and polyamine biosynthesis; spermidine biosynthesis; spermidine from putrescine: step 1/1.</text>
</comment>
<keyword evidence="2 4" id="KW-0808">Transferase</keyword>
<dbReference type="Pfam" id="PF01564">
    <property type="entry name" value="Spermine_synth"/>
    <property type="match status" value="1"/>
</dbReference>
<keyword evidence="3 4" id="KW-0620">Polyamine biosynthesis</keyword>
<gene>
    <name evidence="4" type="primary">speE</name>
    <name evidence="7" type="ORF">HYR64_08485</name>
</gene>
<feature type="active site" description="Proton acceptor" evidence="4 5">
    <location>
        <position position="159"/>
    </location>
</feature>
<dbReference type="Gene3D" id="2.30.140.10">
    <property type="entry name" value="Spermidine synthase, tetramerisation domain"/>
    <property type="match status" value="1"/>
</dbReference>
<feature type="binding site" evidence="4">
    <location>
        <position position="89"/>
    </location>
    <ligand>
        <name>spermidine</name>
        <dbReference type="ChEBI" id="CHEBI:57834"/>
    </ligand>
</feature>
<comment type="catalytic activity">
    <reaction evidence="4">
        <text>S-adenosyl 3-(methylsulfanyl)propylamine + putrescine = S-methyl-5'-thioadenosine + spermidine + H(+)</text>
        <dbReference type="Rhea" id="RHEA:12721"/>
        <dbReference type="ChEBI" id="CHEBI:15378"/>
        <dbReference type="ChEBI" id="CHEBI:17509"/>
        <dbReference type="ChEBI" id="CHEBI:57443"/>
        <dbReference type="ChEBI" id="CHEBI:57834"/>
        <dbReference type="ChEBI" id="CHEBI:326268"/>
        <dbReference type="EC" id="2.5.1.16"/>
    </reaction>
</comment>
<accession>A0A931PWX8</accession>
<dbReference type="GO" id="GO:0008295">
    <property type="term" value="P:spermidine biosynthetic process"/>
    <property type="evidence" value="ECO:0007669"/>
    <property type="project" value="UniProtKB-UniRule"/>
</dbReference>
<dbReference type="InterPro" id="IPR030373">
    <property type="entry name" value="PABS_CS"/>
</dbReference>
<dbReference type="InterPro" id="IPR037163">
    <property type="entry name" value="Spermidine_synt_N_sf"/>
</dbReference>
<dbReference type="PROSITE" id="PS01330">
    <property type="entry name" value="PABS_1"/>
    <property type="match status" value="1"/>
</dbReference>
<dbReference type="Gene3D" id="3.40.50.150">
    <property type="entry name" value="Vaccinia Virus protein VP39"/>
    <property type="match status" value="1"/>
</dbReference>
<evidence type="ECO:0000313" key="8">
    <source>
        <dbReference type="Proteomes" id="UP000727962"/>
    </source>
</evidence>
<comment type="subunit">
    <text evidence="4">Homodimer or homotetramer.</text>
</comment>
<feature type="binding site" evidence="4">
    <location>
        <position position="65"/>
    </location>
    <ligand>
        <name>spermidine</name>
        <dbReference type="ChEBI" id="CHEBI:57834"/>
    </ligand>
</feature>
<dbReference type="CDD" id="cd02440">
    <property type="entry name" value="AdoMet_MTases"/>
    <property type="match status" value="1"/>
</dbReference>
<comment type="function">
    <text evidence="4">Catalyzes the irreversible transfer of a propylamine group from the amino donor S-adenosylmethioninamine (decarboxy-AdoMet) to putrescine (1,4-diaminobutane) to yield spermidine.</text>
</comment>
<dbReference type="EMBL" id="JACOSL010000052">
    <property type="protein sequence ID" value="MBI1757126.1"/>
    <property type="molecule type" value="Genomic_DNA"/>
</dbReference>
<dbReference type="SUPFAM" id="SSF53335">
    <property type="entry name" value="S-adenosyl-L-methionine-dependent methyltransferases"/>
    <property type="match status" value="1"/>
</dbReference>
<feature type="binding site" evidence="4">
    <location>
        <position position="34"/>
    </location>
    <ligand>
        <name>S-methyl-5'-thioadenosine</name>
        <dbReference type="ChEBI" id="CHEBI:17509"/>
    </ligand>
</feature>
<dbReference type="InterPro" id="IPR001045">
    <property type="entry name" value="Spermi_synthase"/>
</dbReference>
<comment type="caution">
    <text evidence="7">The sequence shown here is derived from an EMBL/GenBank/DDBJ whole genome shotgun (WGS) entry which is preliminary data.</text>
</comment>
<comment type="similarity">
    <text evidence="1 4">Belongs to the spermidine/spermine synthase family.</text>
</comment>
<evidence type="ECO:0000256" key="3">
    <source>
        <dbReference type="ARBA" id="ARBA00023115"/>
    </source>
</evidence>
<protein>
    <recommendedName>
        <fullName evidence="4">Polyamine aminopropyltransferase</fullName>
    </recommendedName>
    <alternativeName>
        <fullName evidence="4">Putrescine aminopropyltransferase</fullName>
        <shortName evidence="4">PAPT</shortName>
    </alternativeName>
    <alternativeName>
        <fullName evidence="4">Spermidine synthase</fullName>
        <shortName evidence="4">SPDS</shortName>
        <shortName evidence="4">SPDSY</shortName>
        <ecNumber evidence="4">2.5.1.16</ecNumber>
    </alternativeName>
</protein>
<sequence>MTTATRLNFPIRGDKLSMSVEVRSQIARLQTPFQTIEIVDTPVLGTLLLLDGHIQLSTLDEHAYHESLVQIPMATLPEARRALVVGGGDGGALRELCRHSGLETIDLVEIDRGVIDLCRRHMPELSAGAFDDPRVAVHCEDAFGFMKLPRELYDLIVLDVTDVYEGEDGALSERLFTGEFHDACARALAPGGLLVTQADNLVFCPYSLEAILDILRGVFPKTGAYQALVPSFGGYSGFAWAGHRRQLSSQCPGSLDGLRYLTPTTWALAFEPLPFMARG</sequence>
<dbReference type="PANTHER" id="PTHR11558">
    <property type="entry name" value="SPERMIDINE/SPERMINE SYNTHASE"/>
    <property type="match status" value="1"/>
</dbReference>
<dbReference type="InterPro" id="IPR035246">
    <property type="entry name" value="Spermidine_synt_N"/>
</dbReference>
<keyword evidence="4" id="KW-0745">Spermidine biosynthesis</keyword>
<name>A0A931PWX8_FIMGI</name>
<dbReference type="Proteomes" id="UP000727962">
    <property type="component" value="Unassembled WGS sequence"/>
</dbReference>
<dbReference type="PROSITE" id="PS51006">
    <property type="entry name" value="PABS_2"/>
    <property type="match status" value="1"/>
</dbReference>
<dbReference type="Pfam" id="PF17284">
    <property type="entry name" value="Spermine_synt_N"/>
    <property type="match status" value="1"/>
</dbReference>
<dbReference type="AlphaFoldDB" id="A0A931PWX8"/>
<evidence type="ECO:0000313" key="7">
    <source>
        <dbReference type="EMBL" id="MBI1757126.1"/>
    </source>
</evidence>
<feature type="domain" description="PABS" evidence="6">
    <location>
        <begin position="6"/>
        <end position="243"/>
    </location>
</feature>
<dbReference type="HAMAP" id="MF_00198">
    <property type="entry name" value="Spermidine_synth"/>
    <property type="match status" value="1"/>
</dbReference>
<comment type="caution">
    <text evidence="4">Lacks conserved residue(s) required for the propagation of feature annotation.</text>
</comment>
<evidence type="ECO:0000256" key="5">
    <source>
        <dbReference type="PROSITE-ProRule" id="PRU00354"/>
    </source>
</evidence>
<organism evidence="7 8">
    <name type="scientific">Fimbriimonas ginsengisoli</name>
    <dbReference type="NCBI Taxonomy" id="1005039"/>
    <lineage>
        <taxon>Bacteria</taxon>
        <taxon>Bacillati</taxon>
        <taxon>Armatimonadota</taxon>
        <taxon>Fimbriimonadia</taxon>
        <taxon>Fimbriimonadales</taxon>
        <taxon>Fimbriimonadaceae</taxon>
        <taxon>Fimbriimonas</taxon>
    </lineage>
</organism>
<proteinExistence type="inferred from homology"/>
<evidence type="ECO:0000256" key="2">
    <source>
        <dbReference type="ARBA" id="ARBA00022679"/>
    </source>
</evidence>
<dbReference type="GO" id="GO:0004766">
    <property type="term" value="F:spermidine synthase activity"/>
    <property type="evidence" value="ECO:0007669"/>
    <property type="project" value="UniProtKB-UniRule"/>
</dbReference>
<dbReference type="EC" id="2.5.1.16" evidence="4"/>
<dbReference type="PANTHER" id="PTHR11558:SF11">
    <property type="entry name" value="SPERMIDINE SYNTHASE"/>
    <property type="match status" value="1"/>
</dbReference>
<feature type="binding site" evidence="4">
    <location>
        <begin position="141"/>
        <end position="142"/>
    </location>
    <ligand>
        <name>S-methyl-5'-thioadenosine</name>
        <dbReference type="ChEBI" id="CHEBI:17509"/>
    </ligand>
</feature>
<evidence type="ECO:0000256" key="1">
    <source>
        <dbReference type="ARBA" id="ARBA00007867"/>
    </source>
</evidence>
<dbReference type="InterPro" id="IPR029063">
    <property type="entry name" value="SAM-dependent_MTases_sf"/>
</dbReference>
<dbReference type="InterPro" id="IPR030374">
    <property type="entry name" value="PABS"/>
</dbReference>
<feature type="binding site" evidence="4">
    <location>
        <position position="109"/>
    </location>
    <ligand>
        <name>S-methyl-5'-thioadenosine</name>
        <dbReference type="ChEBI" id="CHEBI:17509"/>
    </ligand>
</feature>
<reference evidence="7" key="1">
    <citation type="submission" date="2020-07" db="EMBL/GenBank/DDBJ databases">
        <title>Huge and variable diversity of episymbiotic CPR bacteria and DPANN archaea in groundwater ecosystems.</title>
        <authorList>
            <person name="He C.Y."/>
            <person name="Keren R."/>
            <person name="Whittaker M."/>
            <person name="Farag I.F."/>
            <person name="Doudna J."/>
            <person name="Cate J.H.D."/>
            <person name="Banfield J.F."/>
        </authorList>
    </citation>
    <scope>NUCLEOTIDE SEQUENCE</scope>
    <source>
        <strain evidence="7">NC_groundwater_17_Pr7_B-0.1um_64_12</strain>
    </source>
</reference>